<organism evidence="1">
    <name type="scientific">viral metagenome</name>
    <dbReference type="NCBI Taxonomy" id="1070528"/>
    <lineage>
        <taxon>unclassified sequences</taxon>
        <taxon>metagenomes</taxon>
        <taxon>organismal metagenomes</taxon>
    </lineage>
</organism>
<sequence>MGNCFKTCYESVNEIGPNPRRFTCPTCNKKKWRTVHSYQYVMNKGCNICRLKAKYKPIIEERYGRNIKVSVPIEKPKAYKAVGRYYEVEI</sequence>
<evidence type="ECO:0000313" key="1">
    <source>
        <dbReference type="EMBL" id="QHU15201.1"/>
    </source>
</evidence>
<dbReference type="EMBL" id="MN740852">
    <property type="protein sequence ID" value="QHU15201.1"/>
    <property type="molecule type" value="Genomic_DNA"/>
</dbReference>
<name>A0A6C0KDE1_9ZZZZ</name>
<accession>A0A6C0KDE1</accession>
<dbReference type="AlphaFoldDB" id="A0A6C0KDE1"/>
<reference evidence="1" key="1">
    <citation type="journal article" date="2020" name="Nature">
        <title>Giant virus diversity and host interactions through global metagenomics.</title>
        <authorList>
            <person name="Schulz F."/>
            <person name="Roux S."/>
            <person name="Paez-Espino D."/>
            <person name="Jungbluth S."/>
            <person name="Walsh D.A."/>
            <person name="Denef V.J."/>
            <person name="McMahon K.D."/>
            <person name="Konstantinidis K.T."/>
            <person name="Eloe-Fadrosh E.A."/>
            <person name="Kyrpides N.C."/>
            <person name="Woyke T."/>
        </authorList>
    </citation>
    <scope>NUCLEOTIDE SEQUENCE</scope>
    <source>
        <strain evidence="1">GVMAG-S-1102244-55</strain>
    </source>
</reference>
<protein>
    <submittedName>
        <fullName evidence="1">Uncharacterized protein</fullName>
    </submittedName>
</protein>
<proteinExistence type="predicted"/>